<accession>A0A8X8KF43</accession>
<protein>
    <submittedName>
        <fullName evidence="1">Uncharacterized protein</fullName>
    </submittedName>
</protein>
<evidence type="ECO:0000313" key="1">
    <source>
        <dbReference type="EMBL" id="MCF0265480.1"/>
    </source>
</evidence>
<dbReference type="Proteomes" id="UP000887320">
    <property type="component" value="Unassembled WGS sequence"/>
</dbReference>
<gene>
    <name evidence="1" type="ORF">KW868_13580</name>
</gene>
<organism evidence="1 2">
    <name type="scientific">Acinetobacter guillouiae</name>
    <name type="common">Acinetobacter genomosp. 11</name>
    <dbReference type="NCBI Taxonomy" id="106649"/>
    <lineage>
        <taxon>Bacteria</taxon>
        <taxon>Pseudomonadati</taxon>
        <taxon>Pseudomonadota</taxon>
        <taxon>Gammaproteobacteria</taxon>
        <taxon>Moraxellales</taxon>
        <taxon>Moraxellaceae</taxon>
        <taxon>Acinetobacter</taxon>
    </lineage>
</organism>
<dbReference type="AlphaFoldDB" id="A0A8X8KF43"/>
<name>A0A8X8KF43_ACIGI</name>
<proteinExistence type="predicted"/>
<comment type="caution">
    <text evidence="1">The sequence shown here is derived from an EMBL/GenBank/DDBJ whole genome shotgun (WGS) entry which is preliminary data.</text>
</comment>
<dbReference type="EMBL" id="JAHWXT010000004">
    <property type="protein sequence ID" value="MCF0265480.1"/>
    <property type="molecule type" value="Genomic_DNA"/>
</dbReference>
<dbReference type="RefSeq" id="WP_234623656.1">
    <property type="nucleotide sequence ID" value="NZ_JAHWXT010000004.1"/>
</dbReference>
<evidence type="ECO:0000313" key="2">
    <source>
        <dbReference type="Proteomes" id="UP000887320"/>
    </source>
</evidence>
<reference evidence="1" key="1">
    <citation type="submission" date="2021-07" db="EMBL/GenBank/DDBJ databases">
        <authorList>
            <person name="Fernandez M."/>
            <person name="Pereira P."/>
            <person name="Torres Tejerizo G.A."/>
            <person name="Gonzalez P."/>
            <person name="Agostini E."/>
        </authorList>
    </citation>
    <scope>NUCLEOTIDE SEQUENCE</scope>
    <source>
        <strain evidence="1">SFC 500-1A</strain>
    </source>
</reference>
<sequence>MTTLRIIRDVKISSHKPVQYEATKKLVETAGYDGEFLKGLHQVQSFLKEVETKSASHFPNLFTALDSSDPLTLNFYPDSLTSFGDVKLNVNASGSNLTFEVPIWRRFYKYEPSNTQPIYILIEGGTKGLGTGVWERLCVPWFNISFAYDYSEINGLIGVVKKIALGVPIAYNYTVASVNYLIDAKFVCQITDDVFNLYIHATPCRDNQPIFLGLNNNYAYPVGVPSGIILAKAKEFIVGEPEKNVAVAMTPQCFGSVYGTSPTDLYADFGNLRDHAYFIFPEAWEIRNSPTPLGCANLTVNSPARMYVSKFTYCTQSGSVYDVNGMVWLTNPDRSKLDFQNTTVKILNSLRKISILPMLNPLIPLNNSIVLSANSIRMGVILDDSIIEE</sequence>